<name>A0A0A9BJW6_ARUDO</name>
<dbReference type="AlphaFoldDB" id="A0A0A9BJW6"/>
<proteinExistence type="predicted"/>
<evidence type="ECO:0000313" key="1">
    <source>
        <dbReference type="EMBL" id="JAD61515.1"/>
    </source>
</evidence>
<dbReference type="EMBL" id="GBRH01236380">
    <property type="protein sequence ID" value="JAD61515.1"/>
    <property type="molecule type" value="Transcribed_RNA"/>
</dbReference>
<reference evidence="1" key="1">
    <citation type="submission" date="2014-09" db="EMBL/GenBank/DDBJ databases">
        <authorList>
            <person name="Magalhaes I.L.F."/>
            <person name="Oliveira U."/>
            <person name="Santos F.R."/>
            <person name="Vidigal T.H.D.A."/>
            <person name="Brescovit A.D."/>
            <person name="Santos A.J."/>
        </authorList>
    </citation>
    <scope>NUCLEOTIDE SEQUENCE</scope>
    <source>
        <tissue evidence="1">Shoot tissue taken approximately 20 cm above the soil surface</tissue>
    </source>
</reference>
<sequence length="36" mass="4380">MPKLFHTYITLPEPAYFYTWRVPTSCLGMTMFYLFL</sequence>
<accession>A0A0A9BJW6</accession>
<protein>
    <submittedName>
        <fullName evidence="1">Uncharacterized protein</fullName>
    </submittedName>
</protein>
<organism evidence="1">
    <name type="scientific">Arundo donax</name>
    <name type="common">Giant reed</name>
    <name type="synonym">Donax arundinaceus</name>
    <dbReference type="NCBI Taxonomy" id="35708"/>
    <lineage>
        <taxon>Eukaryota</taxon>
        <taxon>Viridiplantae</taxon>
        <taxon>Streptophyta</taxon>
        <taxon>Embryophyta</taxon>
        <taxon>Tracheophyta</taxon>
        <taxon>Spermatophyta</taxon>
        <taxon>Magnoliopsida</taxon>
        <taxon>Liliopsida</taxon>
        <taxon>Poales</taxon>
        <taxon>Poaceae</taxon>
        <taxon>PACMAD clade</taxon>
        <taxon>Arundinoideae</taxon>
        <taxon>Arundineae</taxon>
        <taxon>Arundo</taxon>
    </lineage>
</organism>
<reference evidence="1" key="2">
    <citation type="journal article" date="2015" name="Data Brief">
        <title>Shoot transcriptome of the giant reed, Arundo donax.</title>
        <authorList>
            <person name="Barrero R.A."/>
            <person name="Guerrero F.D."/>
            <person name="Moolhuijzen P."/>
            <person name="Goolsby J.A."/>
            <person name="Tidwell J."/>
            <person name="Bellgard S.E."/>
            <person name="Bellgard M.I."/>
        </authorList>
    </citation>
    <scope>NUCLEOTIDE SEQUENCE</scope>
    <source>
        <tissue evidence="1">Shoot tissue taken approximately 20 cm above the soil surface</tissue>
    </source>
</reference>